<keyword evidence="2" id="KW-1185">Reference proteome</keyword>
<evidence type="ECO:0000313" key="1">
    <source>
        <dbReference type="EMBL" id="OCH95187.1"/>
    </source>
</evidence>
<evidence type="ECO:0008006" key="3">
    <source>
        <dbReference type="Google" id="ProtNLM"/>
    </source>
</evidence>
<dbReference type="Proteomes" id="UP000250043">
    <property type="component" value="Unassembled WGS sequence"/>
</dbReference>
<accession>A0A8E2DT59</accession>
<dbReference type="OrthoDB" id="2367685at2759"/>
<gene>
    <name evidence="1" type="ORF">OBBRIDRAFT_647941</name>
</gene>
<proteinExistence type="predicted"/>
<dbReference type="InterPro" id="IPR036020">
    <property type="entry name" value="WW_dom_sf"/>
</dbReference>
<dbReference type="EMBL" id="KV722338">
    <property type="protein sequence ID" value="OCH95187.1"/>
    <property type="molecule type" value="Genomic_DNA"/>
</dbReference>
<protein>
    <recommendedName>
        <fullName evidence="3">WW domain-containing protein</fullName>
    </recommendedName>
</protein>
<sequence>MQNLNAVQDLPGGWLQQYDPICDAWFYVNTNVIPPRSTWLHPLRYCIYPPPPGTPPLENRAHLQDRSLQSVPDPRHSGDQDNILQQHIGGPVPSIHVSYGPAASFMSTYTHDSTQHAFTASNDLSYPTILPPGSNHMLASTSPMVWNHTQICAYTVIADECHTVDCGRVQSYPKLSCRSI</sequence>
<name>A0A8E2DT59_9APHY</name>
<dbReference type="AlphaFoldDB" id="A0A8E2DT59"/>
<reference evidence="1 2" key="1">
    <citation type="submission" date="2016-07" db="EMBL/GenBank/DDBJ databases">
        <title>Draft genome of the white-rot fungus Obba rivulosa 3A-2.</title>
        <authorList>
            <consortium name="DOE Joint Genome Institute"/>
            <person name="Miettinen O."/>
            <person name="Riley R."/>
            <person name="Acob R."/>
            <person name="Barry K."/>
            <person name="Cullen D."/>
            <person name="De Vries R."/>
            <person name="Hainaut M."/>
            <person name="Hatakka A."/>
            <person name="Henrissat B."/>
            <person name="Hilden K."/>
            <person name="Kuo R."/>
            <person name="Labutti K."/>
            <person name="Lipzen A."/>
            <person name="Makela M.R."/>
            <person name="Sandor L."/>
            <person name="Spatafora J.W."/>
            <person name="Grigoriev I.V."/>
            <person name="Hibbett D.S."/>
        </authorList>
    </citation>
    <scope>NUCLEOTIDE SEQUENCE [LARGE SCALE GENOMIC DNA]</scope>
    <source>
        <strain evidence="1 2">3A-2</strain>
    </source>
</reference>
<organism evidence="1 2">
    <name type="scientific">Obba rivulosa</name>
    <dbReference type="NCBI Taxonomy" id="1052685"/>
    <lineage>
        <taxon>Eukaryota</taxon>
        <taxon>Fungi</taxon>
        <taxon>Dikarya</taxon>
        <taxon>Basidiomycota</taxon>
        <taxon>Agaricomycotina</taxon>
        <taxon>Agaricomycetes</taxon>
        <taxon>Polyporales</taxon>
        <taxon>Gelatoporiaceae</taxon>
        <taxon>Obba</taxon>
    </lineage>
</organism>
<dbReference type="SUPFAM" id="SSF51045">
    <property type="entry name" value="WW domain"/>
    <property type="match status" value="1"/>
</dbReference>
<evidence type="ECO:0000313" key="2">
    <source>
        <dbReference type="Proteomes" id="UP000250043"/>
    </source>
</evidence>